<sequence>MRIIFLALILSLSFSCQRKEGKDSIIRYQEGRQLLTLNNTSLEGERIETPVVGKISLDSISVGQELLVKIFIQDPKLYIANAFVNCEPIENPTVDTTTYKVSGCSTGLVVQNDTIYIGFRPTVIGTKKFPEITVLTRDPSRVFRTFVYSFEYKVVDGISKNISEIKDVE</sequence>
<evidence type="ECO:0000313" key="1">
    <source>
        <dbReference type="EMBL" id="AYB32872.1"/>
    </source>
</evidence>
<keyword evidence="2" id="KW-1185">Reference proteome</keyword>
<dbReference type="Proteomes" id="UP000266183">
    <property type="component" value="Chromosome"/>
</dbReference>
<evidence type="ECO:0008006" key="3">
    <source>
        <dbReference type="Google" id="ProtNLM"/>
    </source>
</evidence>
<dbReference type="PROSITE" id="PS51257">
    <property type="entry name" value="PROKAR_LIPOPROTEIN"/>
    <property type="match status" value="1"/>
</dbReference>
<proteinExistence type="predicted"/>
<dbReference type="EMBL" id="CP032382">
    <property type="protein sequence ID" value="AYB32872.1"/>
    <property type="molecule type" value="Genomic_DNA"/>
</dbReference>
<evidence type="ECO:0000313" key="2">
    <source>
        <dbReference type="Proteomes" id="UP000266183"/>
    </source>
</evidence>
<name>A0A385SPU5_9BACT</name>
<protein>
    <recommendedName>
        <fullName evidence="3">Lipoprotein</fullName>
    </recommendedName>
</protein>
<dbReference type="OrthoDB" id="840072at2"/>
<dbReference type="AlphaFoldDB" id="A0A385SPU5"/>
<accession>A0A385SPU5</accession>
<dbReference type="KEGG" id="chk:D4L85_20825"/>
<gene>
    <name evidence="1" type="ORF">D4L85_20825</name>
</gene>
<dbReference type="RefSeq" id="WP_119756120.1">
    <property type="nucleotide sequence ID" value="NZ_CP032382.1"/>
</dbReference>
<reference evidence="2" key="1">
    <citation type="submission" date="2018-09" db="EMBL/GenBank/DDBJ databases">
        <title>Chryseolinea sp. KIS68-18 isolated from soil.</title>
        <authorList>
            <person name="Weon H.-Y."/>
            <person name="Kwon S.-W."/>
            <person name="Lee S.A."/>
        </authorList>
    </citation>
    <scope>NUCLEOTIDE SEQUENCE [LARGE SCALE GENOMIC DNA]</scope>
    <source>
        <strain evidence="2">KIS68-18</strain>
    </source>
</reference>
<organism evidence="1 2">
    <name type="scientific">Chryseolinea soli</name>
    <dbReference type="NCBI Taxonomy" id="2321403"/>
    <lineage>
        <taxon>Bacteria</taxon>
        <taxon>Pseudomonadati</taxon>
        <taxon>Bacteroidota</taxon>
        <taxon>Cytophagia</taxon>
        <taxon>Cytophagales</taxon>
        <taxon>Fulvivirgaceae</taxon>
        <taxon>Chryseolinea</taxon>
    </lineage>
</organism>